<dbReference type="CDD" id="cd17536">
    <property type="entry name" value="REC_YesN-like"/>
    <property type="match status" value="1"/>
</dbReference>
<feature type="domain" description="HTH araC/xylS-type" evidence="7">
    <location>
        <begin position="141"/>
        <end position="239"/>
    </location>
</feature>
<sequence length="248" mass="28332">MYKLLIAEDESLERRAVRIIIEKNLKNIEIVGEAKNGGEAVKIAKLSRPHIILMDIKMPELNGLEASREIKSLFPNTKIIILTAYDDFKFAQAAIKLGISDYILKPAKPAEIVSVISKTISSIEASSGDNTDNMDKNTLISDAIDYINRNFNRNIDLESVSEYIHLNPQYFSRYFKSHIGMTFIDYITKLRIKRAKELLIKTDKSIKEISLEIGYTDAAYFSKVFSKHEGISPYKYRIDNKKTTITRL</sequence>
<dbReference type="GO" id="GO:0000160">
    <property type="term" value="P:phosphorelay signal transduction system"/>
    <property type="evidence" value="ECO:0007669"/>
    <property type="project" value="InterPro"/>
</dbReference>
<keyword evidence="2" id="KW-0805">Transcription regulation</keyword>
<name>A0A5D8QHE9_9THEO</name>
<evidence type="ECO:0000256" key="4">
    <source>
        <dbReference type="ARBA" id="ARBA00023163"/>
    </source>
</evidence>
<dbReference type="InterPro" id="IPR009057">
    <property type="entry name" value="Homeodomain-like_sf"/>
</dbReference>
<feature type="modified residue" description="4-aspartylphosphate" evidence="6">
    <location>
        <position position="55"/>
    </location>
</feature>
<evidence type="ECO:0000313" key="9">
    <source>
        <dbReference type="EMBL" id="TZE82993.1"/>
    </source>
</evidence>
<keyword evidence="6" id="KW-0597">Phosphoprotein</keyword>
<evidence type="ECO:0000256" key="6">
    <source>
        <dbReference type="PROSITE-ProRule" id="PRU00169"/>
    </source>
</evidence>
<dbReference type="SUPFAM" id="SSF52172">
    <property type="entry name" value="CheY-like"/>
    <property type="match status" value="1"/>
</dbReference>
<keyword evidence="4" id="KW-0804">Transcription</keyword>
<accession>A0A5D8QHE9</accession>
<dbReference type="SUPFAM" id="SSF46689">
    <property type="entry name" value="Homeodomain-like"/>
    <property type="match status" value="2"/>
</dbReference>
<proteinExistence type="predicted"/>
<dbReference type="SMART" id="SM00448">
    <property type="entry name" value="REC"/>
    <property type="match status" value="1"/>
</dbReference>
<evidence type="ECO:0000256" key="5">
    <source>
        <dbReference type="ARBA" id="ARBA00024867"/>
    </source>
</evidence>
<dbReference type="Pfam" id="PF12833">
    <property type="entry name" value="HTH_18"/>
    <property type="match status" value="1"/>
</dbReference>
<dbReference type="InterPro" id="IPR011006">
    <property type="entry name" value="CheY-like_superfamily"/>
</dbReference>
<dbReference type="PANTHER" id="PTHR43280:SF2">
    <property type="entry name" value="HTH-TYPE TRANSCRIPTIONAL REGULATOR EXSA"/>
    <property type="match status" value="1"/>
</dbReference>
<dbReference type="PROSITE" id="PS00041">
    <property type="entry name" value="HTH_ARAC_FAMILY_1"/>
    <property type="match status" value="1"/>
</dbReference>
<dbReference type="InterPro" id="IPR020449">
    <property type="entry name" value="Tscrpt_reg_AraC-type_HTH"/>
</dbReference>
<protein>
    <recommendedName>
        <fullName evidence="1">Stage 0 sporulation protein A homolog</fullName>
    </recommendedName>
</protein>
<comment type="function">
    <text evidence="5">May play the central regulatory role in sporulation. It may be an element of the effector pathway responsible for the activation of sporulation genes in response to nutritional stress. Spo0A may act in concert with spo0H (a sigma factor) to control the expression of some genes that are critical to the sporulation process.</text>
</comment>
<dbReference type="RefSeq" id="WP_149544550.1">
    <property type="nucleotide sequence ID" value="NZ_VTPS01000003.1"/>
</dbReference>
<dbReference type="InterPro" id="IPR018060">
    <property type="entry name" value="HTH_AraC"/>
</dbReference>
<dbReference type="PRINTS" id="PR00032">
    <property type="entry name" value="HTHARAC"/>
</dbReference>
<dbReference type="Pfam" id="PF00072">
    <property type="entry name" value="Response_reg"/>
    <property type="match status" value="1"/>
</dbReference>
<evidence type="ECO:0000256" key="3">
    <source>
        <dbReference type="ARBA" id="ARBA00023125"/>
    </source>
</evidence>
<dbReference type="Gene3D" id="3.40.50.2300">
    <property type="match status" value="1"/>
</dbReference>
<organism evidence="9 10">
    <name type="scientific">Calorimonas adulescens</name>
    <dbReference type="NCBI Taxonomy" id="2606906"/>
    <lineage>
        <taxon>Bacteria</taxon>
        <taxon>Bacillati</taxon>
        <taxon>Bacillota</taxon>
        <taxon>Clostridia</taxon>
        <taxon>Thermoanaerobacterales</taxon>
        <taxon>Thermoanaerobacteraceae</taxon>
        <taxon>Calorimonas</taxon>
    </lineage>
</organism>
<dbReference type="SMART" id="SM00342">
    <property type="entry name" value="HTH_ARAC"/>
    <property type="match status" value="1"/>
</dbReference>
<evidence type="ECO:0000259" key="8">
    <source>
        <dbReference type="PROSITE" id="PS50110"/>
    </source>
</evidence>
<dbReference type="EMBL" id="VTPS01000003">
    <property type="protein sequence ID" value="TZE82993.1"/>
    <property type="molecule type" value="Genomic_DNA"/>
</dbReference>
<reference evidence="9 10" key="1">
    <citation type="submission" date="2019-08" db="EMBL/GenBank/DDBJ databases">
        <title>Calorimonas adulescens gen. nov., sp. nov., an anaerobic thermophilic bacterium from Sakhalin hot spring.</title>
        <authorList>
            <person name="Khomyakova M.A."/>
            <person name="Merkel A.Y."/>
            <person name="Novikov A."/>
            <person name="Bonch-Osmolovskaya E.A."/>
            <person name="Slobodkin A.I."/>
        </authorList>
    </citation>
    <scope>NUCLEOTIDE SEQUENCE [LARGE SCALE GENOMIC DNA]</scope>
    <source>
        <strain evidence="9 10">A05MB</strain>
    </source>
</reference>
<dbReference type="AlphaFoldDB" id="A0A5D8QHE9"/>
<evidence type="ECO:0000256" key="2">
    <source>
        <dbReference type="ARBA" id="ARBA00023015"/>
    </source>
</evidence>
<dbReference type="Proteomes" id="UP000322976">
    <property type="component" value="Unassembled WGS sequence"/>
</dbReference>
<dbReference type="PANTHER" id="PTHR43280">
    <property type="entry name" value="ARAC-FAMILY TRANSCRIPTIONAL REGULATOR"/>
    <property type="match status" value="1"/>
</dbReference>
<comment type="caution">
    <text evidence="9">The sequence shown here is derived from an EMBL/GenBank/DDBJ whole genome shotgun (WGS) entry which is preliminary data.</text>
</comment>
<evidence type="ECO:0000256" key="1">
    <source>
        <dbReference type="ARBA" id="ARBA00018672"/>
    </source>
</evidence>
<gene>
    <name evidence="9" type="ORF">FWJ32_03325</name>
</gene>
<evidence type="ECO:0000259" key="7">
    <source>
        <dbReference type="PROSITE" id="PS01124"/>
    </source>
</evidence>
<dbReference type="PROSITE" id="PS01124">
    <property type="entry name" value="HTH_ARAC_FAMILY_2"/>
    <property type="match status" value="1"/>
</dbReference>
<dbReference type="GO" id="GO:0043565">
    <property type="term" value="F:sequence-specific DNA binding"/>
    <property type="evidence" value="ECO:0007669"/>
    <property type="project" value="InterPro"/>
</dbReference>
<dbReference type="InterPro" id="IPR018062">
    <property type="entry name" value="HTH_AraC-typ_CS"/>
</dbReference>
<dbReference type="Gene3D" id="1.10.10.60">
    <property type="entry name" value="Homeodomain-like"/>
    <property type="match status" value="2"/>
</dbReference>
<keyword evidence="3" id="KW-0238">DNA-binding</keyword>
<feature type="domain" description="Response regulatory" evidence="8">
    <location>
        <begin position="3"/>
        <end position="120"/>
    </location>
</feature>
<evidence type="ECO:0000313" key="10">
    <source>
        <dbReference type="Proteomes" id="UP000322976"/>
    </source>
</evidence>
<dbReference type="PROSITE" id="PS50110">
    <property type="entry name" value="RESPONSE_REGULATORY"/>
    <property type="match status" value="1"/>
</dbReference>
<keyword evidence="10" id="KW-1185">Reference proteome</keyword>
<dbReference type="InterPro" id="IPR001789">
    <property type="entry name" value="Sig_transdc_resp-reg_receiver"/>
</dbReference>
<dbReference type="GO" id="GO:0003700">
    <property type="term" value="F:DNA-binding transcription factor activity"/>
    <property type="evidence" value="ECO:0007669"/>
    <property type="project" value="InterPro"/>
</dbReference>